<keyword evidence="7" id="KW-1185">Reference proteome</keyword>
<protein>
    <recommendedName>
        <fullName evidence="3">Flagellin</fullName>
    </recommendedName>
</protein>
<evidence type="ECO:0000256" key="1">
    <source>
        <dbReference type="ARBA" id="ARBA00005709"/>
    </source>
</evidence>
<evidence type="ECO:0000259" key="4">
    <source>
        <dbReference type="Pfam" id="PF00669"/>
    </source>
</evidence>
<dbReference type="STRING" id="1514904.SU32_15580"/>
<evidence type="ECO:0000313" key="6">
    <source>
        <dbReference type="EMBL" id="KPB00128.1"/>
    </source>
</evidence>
<dbReference type="PATRIC" id="fig|1514904.3.peg.2261"/>
<dbReference type="GO" id="GO:0005576">
    <property type="term" value="C:extracellular region"/>
    <property type="evidence" value="ECO:0007669"/>
    <property type="project" value="UniProtKB-SubCell"/>
</dbReference>
<comment type="subcellular location">
    <subcellularLocation>
        <location evidence="3">Secreted</location>
    </subcellularLocation>
    <subcellularLocation>
        <location evidence="3">Bacterial flagellum</location>
    </subcellularLocation>
</comment>
<feature type="domain" description="Flagellin N-terminal" evidence="4">
    <location>
        <begin position="6"/>
        <end position="139"/>
    </location>
</feature>
<dbReference type="RefSeq" id="WP_054000304.1">
    <property type="nucleotide sequence ID" value="NZ_JXMU01000029.1"/>
</dbReference>
<organism evidence="6 7">
    <name type="scientific">Ahrensia marina</name>
    <dbReference type="NCBI Taxonomy" id="1514904"/>
    <lineage>
        <taxon>Bacteria</taxon>
        <taxon>Pseudomonadati</taxon>
        <taxon>Pseudomonadota</taxon>
        <taxon>Alphaproteobacteria</taxon>
        <taxon>Hyphomicrobiales</taxon>
        <taxon>Ahrensiaceae</taxon>
        <taxon>Ahrensia</taxon>
    </lineage>
</organism>
<comment type="caution">
    <text evidence="6">The sequence shown here is derived from an EMBL/GenBank/DDBJ whole genome shotgun (WGS) entry which is preliminary data.</text>
</comment>
<feature type="domain" description="Flagellin C-terminal" evidence="5">
    <location>
        <begin position="264"/>
        <end position="346"/>
    </location>
</feature>
<comment type="similarity">
    <text evidence="1 3">Belongs to the bacterial flagellin family.</text>
</comment>
<keyword evidence="2 3" id="KW-0975">Bacterial flagellum</keyword>
<dbReference type="GO" id="GO:0009288">
    <property type="term" value="C:bacterial-type flagellum"/>
    <property type="evidence" value="ECO:0007669"/>
    <property type="project" value="UniProtKB-SubCell"/>
</dbReference>
<proteinExistence type="inferred from homology"/>
<dbReference type="Pfam" id="PF00700">
    <property type="entry name" value="Flagellin_C"/>
    <property type="match status" value="1"/>
</dbReference>
<sequence length="347" mass="36776">MKASYVSTAAINFGLRNATASMQRQLPDLQLETVTGRNADSGLAIGSKTGELASLRHDISVLQRLSDTNDLASVRMRTSQSSMGQLTAMGDNLIEAISLVLGNNAQKSAVATTASSGIAEMTASLNATVGGVFVFGGENSDTAPIADYEGSAAQTAFRNAFAADFGFPIDSPLAENITDAQIQNFITNTAEPLFLGAGWTTSLSNASDEVPDTRVSDNVTVKTSVSANEESIQKIMFSSILASELYNTNLGDGALDAVGEYVVENVTEANGGITQKRGIIGLSQERVERANEALDLQKSLLETFVIDLDGVDTYETAIKVNSLLTQIEVSYSVTARIQSLSLMQYLR</sequence>
<keyword evidence="3" id="KW-0964">Secreted</keyword>
<comment type="function">
    <text evidence="3">Flagellin is the subunit protein which polymerizes to form the filaments of bacterial flagella.</text>
</comment>
<name>A0A0N0E6K4_9HYPH</name>
<dbReference type="SUPFAM" id="SSF64518">
    <property type="entry name" value="Phase 1 flagellin"/>
    <property type="match status" value="1"/>
</dbReference>
<dbReference type="Pfam" id="PF00669">
    <property type="entry name" value="Flagellin_N"/>
    <property type="match status" value="1"/>
</dbReference>
<dbReference type="Proteomes" id="UP000038011">
    <property type="component" value="Unassembled WGS sequence"/>
</dbReference>
<dbReference type="AlphaFoldDB" id="A0A0N0E6K4"/>
<dbReference type="EMBL" id="JXMU01000029">
    <property type="protein sequence ID" value="KPB00128.1"/>
    <property type="molecule type" value="Genomic_DNA"/>
</dbReference>
<dbReference type="NCBIfam" id="NF004669">
    <property type="entry name" value="PRK06008.1"/>
    <property type="match status" value="1"/>
</dbReference>
<accession>A0A0N0E6K4</accession>
<gene>
    <name evidence="6" type="ORF">SU32_15580</name>
</gene>
<evidence type="ECO:0000259" key="5">
    <source>
        <dbReference type="Pfam" id="PF00700"/>
    </source>
</evidence>
<dbReference type="InterPro" id="IPR001029">
    <property type="entry name" value="Flagellin_N"/>
</dbReference>
<evidence type="ECO:0000313" key="7">
    <source>
        <dbReference type="Proteomes" id="UP000038011"/>
    </source>
</evidence>
<reference evidence="6 7" key="1">
    <citation type="submission" date="2015-01" db="EMBL/GenBank/DDBJ databases">
        <title>Ahrensia donghaiensis sp. nov., a novel dimethylsulphoniopropionate-cleavage bacterium isolated from seawater and emended descriptions of the genus Ahrensia and Ahrensia kielensis.</title>
        <authorList>
            <person name="Liu J."/>
        </authorList>
    </citation>
    <scope>NUCLEOTIDE SEQUENCE [LARGE SCALE GENOMIC DNA]</scope>
    <source>
        <strain evidence="6 7">LZD062</strain>
    </source>
</reference>
<evidence type="ECO:0000256" key="3">
    <source>
        <dbReference type="RuleBase" id="RU362073"/>
    </source>
</evidence>
<evidence type="ECO:0000256" key="2">
    <source>
        <dbReference type="ARBA" id="ARBA00023143"/>
    </source>
</evidence>
<dbReference type="GO" id="GO:0005198">
    <property type="term" value="F:structural molecule activity"/>
    <property type="evidence" value="ECO:0007669"/>
    <property type="project" value="UniProtKB-UniRule"/>
</dbReference>
<dbReference type="OrthoDB" id="7312911at2"/>
<dbReference type="InterPro" id="IPR046358">
    <property type="entry name" value="Flagellin_C"/>
</dbReference>